<reference evidence="1 2" key="1">
    <citation type="submission" date="2021-04" db="EMBL/GenBank/DDBJ databases">
        <authorList>
            <person name="Pira H."/>
            <person name="Risdian C."/>
            <person name="Wink J."/>
        </authorList>
    </citation>
    <scope>NUCLEOTIDE SEQUENCE [LARGE SCALE GENOMIC DNA]</scope>
    <source>
        <strain evidence="1 2">WH53</strain>
    </source>
</reference>
<accession>A0ABS5ZLX7</accession>
<dbReference type="RefSeq" id="WP_215822516.1">
    <property type="nucleotide sequence ID" value="NZ_JAGSOY010000195.1"/>
</dbReference>
<keyword evidence="2" id="KW-1185">Reference proteome</keyword>
<protein>
    <submittedName>
        <fullName evidence="1">Uncharacterized protein</fullName>
    </submittedName>
</protein>
<proteinExistence type="predicted"/>
<dbReference type="EMBL" id="JAGSOY010000195">
    <property type="protein sequence ID" value="MBU2714252.1"/>
    <property type="molecule type" value="Genomic_DNA"/>
</dbReference>
<dbReference type="Proteomes" id="UP000690515">
    <property type="component" value="Unassembled WGS sequence"/>
</dbReference>
<gene>
    <name evidence="1" type="ORF">KCG35_24705</name>
</gene>
<name>A0ABS5ZLX7_9GAMM</name>
<sequence>SPLSASKYCPGKRRFKVTAIGFISVSKNRVFEGRPSRAEGTDFSVKFWGGGLAMKLCLERRSQPAKWSRKYGRLIFSLTV</sequence>
<organism evidence="1 2">
    <name type="scientific">Zooshikella harenae</name>
    <dbReference type="NCBI Taxonomy" id="2827238"/>
    <lineage>
        <taxon>Bacteria</taxon>
        <taxon>Pseudomonadati</taxon>
        <taxon>Pseudomonadota</taxon>
        <taxon>Gammaproteobacteria</taxon>
        <taxon>Oceanospirillales</taxon>
        <taxon>Zooshikellaceae</taxon>
        <taxon>Zooshikella</taxon>
    </lineage>
</organism>
<evidence type="ECO:0000313" key="2">
    <source>
        <dbReference type="Proteomes" id="UP000690515"/>
    </source>
</evidence>
<comment type="caution">
    <text evidence="1">The sequence shown here is derived from an EMBL/GenBank/DDBJ whole genome shotgun (WGS) entry which is preliminary data.</text>
</comment>
<feature type="non-terminal residue" evidence="1">
    <location>
        <position position="1"/>
    </location>
</feature>
<evidence type="ECO:0000313" key="1">
    <source>
        <dbReference type="EMBL" id="MBU2714252.1"/>
    </source>
</evidence>